<gene>
    <name evidence="3" type="ORF">SPHA_53482</name>
</gene>
<comment type="caution">
    <text evidence="3">The sequence shown here is derived from an EMBL/GenBank/DDBJ whole genome shotgun (WGS) entry which is preliminary data.</text>
</comment>
<evidence type="ECO:0000313" key="4">
    <source>
        <dbReference type="Proteomes" id="UP000597762"/>
    </source>
</evidence>
<name>A0A812DIC5_ACAPH</name>
<evidence type="ECO:0000256" key="2">
    <source>
        <dbReference type="SAM" id="Phobius"/>
    </source>
</evidence>
<feature type="compositionally biased region" description="Polar residues" evidence="1">
    <location>
        <begin position="174"/>
        <end position="184"/>
    </location>
</feature>
<evidence type="ECO:0000313" key="3">
    <source>
        <dbReference type="EMBL" id="CAE1299870.1"/>
    </source>
</evidence>
<keyword evidence="4" id="KW-1185">Reference proteome</keyword>
<keyword evidence="2" id="KW-1133">Transmembrane helix</keyword>
<protein>
    <submittedName>
        <fullName evidence="3">Uncharacterized protein</fullName>
    </submittedName>
</protein>
<proteinExistence type="predicted"/>
<keyword evidence="2" id="KW-0812">Transmembrane</keyword>
<feature type="transmembrane region" description="Helical" evidence="2">
    <location>
        <begin position="20"/>
        <end position="38"/>
    </location>
</feature>
<feature type="region of interest" description="Disordered" evidence="1">
    <location>
        <begin position="66"/>
        <end position="113"/>
    </location>
</feature>
<evidence type="ECO:0000256" key="1">
    <source>
        <dbReference type="SAM" id="MobiDB-lite"/>
    </source>
</evidence>
<feature type="region of interest" description="Disordered" evidence="1">
    <location>
        <begin position="170"/>
        <end position="196"/>
    </location>
</feature>
<keyword evidence="2" id="KW-0472">Membrane</keyword>
<organism evidence="3 4">
    <name type="scientific">Acanthosepion pharaonis</name>
    <name type="common">Pharaoh cuttlefish</name>
    <name type="synonym">Sepia pharaonis</name>
    <dbReference type="NCBI Taxonomy" id="158019"/>
    <lineage>
        <taxon>Eukaryota</taxon>
        <taxon>Metazoa</taxon>
        <taxon>Spiralia</taxon>
        <taxon>Lophotrochozoa</taxon>
        <taxon>Mollusca</taxon>
        <taxon>Cephalopoda</taxon>
        <taxon>Coleoidea</taxon>
        <taxon>Decapodiformes</taxon>
        <taxon>Sepiida</taxon>
        <taxon>Sepiina</taxon>
        <taxon>Sepiidae</taxon>
        <taxon>Acanthosepion</taxon>
    </lineage>
</organism>
<accession>A0A812DIC5</accession>
<sequence>MGRSYWVEPVQNAQSRETDRVHAAIGAILIPVALHQLMTDLRRAFARSAYPACPVARLAGSHGVRVSVPDRERRNVAPPRGTGAADRSRVGEASPGRRNTSIRRPPDRAGRCGGRRAAAIQICGIDPAMTGSKCHASATAQAAHVLIGAGRGGPQPRRVCRSGFPTSWHHRRAASQSAPVTSTGAPRRAIWRRSRP</sequence>
<reference evidence="3" key="1">
    <citation type="submission" date="2021-01" db="EMBL/GenBank/DDBJ databases">
        <authorList>
            <person name="Li R."/>
            <person name="Bekaert M."/>
        </authorList>
    </citation>
    <scope>NUCLEOTIDE SEQUENCE</scope>
    <source>
        <strain evidence="3">Farmed</strain>
    </source>
</reference>
<dbReference type="AlphaFoldDB" id="A0A812DIC5"/>
<dbReference type="EMBL" id="CAHIKZ030003405">
    <property type="protein sequence ID" value="CAE1299870.1"/>
    <property type="molecule type" value="Genomic_DNA"/>
</dbReference>
<dbReference type="Proteomes" id="UP000597762">
    <property type="component" value="Unassembled WGS sequence"/>
</dbReference>